<protein>
    <recommendedName>
        <fullName evidence="1">GGDEF domain-containing protein</fullName>
    </recommendedName>
</protein>
<gene>
    <name evidence="2" type="ORF">GCM10007890_19630</name>
</gene>
<dbReference type="Gene3D" id="3.30.70.270">
    <property type="match status" value="1"/>
</dbReference>
<comment type="caution">
    <text evidence="2">The sequence shown here is derived from an EMBL/GenBank/DDBJ whole genome shotgun (WGS) entry which is preliminary data.</text>
</comment>
<name>A0AA37TAY1_9HYPH</name>
<keyword evidence="3" id="KW-1185">Reference proteome</keyword>
<dbReference type="EMBL" id="BSPL01000013">
    <property type="protein sequence ID" value="GLS69950.1"/>
    <property type="molecule type" value="Genomic_DNA"/>
</dbReference>
<dbReference type="InterPro" id="IPR000160">
    <property type="entry name" value="GGDEF_dom"/>
</dbReference>
<feature type="domain" description="GGDEF" evidence="1">
    <location>
        <begin position="32"/>
        <end position="86"/>
    </location>
</feature>
<reference evidence="3" key="1">
    <citation type="journal article" date="2019" name="Int. J. Syst. Evol. Microbiol.">
        <title>The Global Catalogue of Microorganisms (GCM) 10K type strain sequencing project: providing services to taxonomists for standard genome sequencing and annotation.</title>
        <authorList>
            <consortium name="The Broad Institute Genomics Platform"/>
            <consortium name="The Broad Institute Genome Sequencing Center for Infectious Disease"/>
            <person name="Wu L."/>
            <person name="Ma J."/>
        </authorList>
    </citation>
    <scope>NUCLEOTIDE SEQUENCE [LARGE SCALE GENOMIC DNA]</scope>
    <source>
        <strain evidence="3">NBRC 103632</strain>
    </source>
</reference>
<dbReference type="Proteomes" id="UP001157440">
    <property type="component" value="Unassembled WGS sequence"/>
</dbReference>
<evidence type="ECO:0000313" key="2">
    <source>
        <dbReference type="EMBL" id="GLS69950.1"/>
    </source>
</evidence>
<sequence>MHKLGSRSGAGETADAFCKACGRVLRPALSSFAHRIAGAISQSVVICAGPAEINVSIGIALSAAHPQSSHDILTAADQAMYAAKRNASTPWRLATSREPRICAA</sequence>
<dbReference type="InterPro" id="IPR029787">
    <property type="entry name" value="Nucleotide_cyclase"/>
</dbReference>
<organism evidence="2 3">
    <name type="scientific">Methylobacterium tardum</name>
    <dbReference type="NCBI Taxonomy" id="374432"/>
    <lineage>
        <taxon>Bacteria</taxon>
        <taxon>Pseudomonadati</taxon>
        <taxon>Pseudomonadota</taxon>
        <taxon>Alphaproteobacteria</taxon>
        <taxon>Hyphomicrobiales</taxon>
        <taxon>Methylobacteriaceae</taxon>
        <taxon>Methylobacterium</taxon>
    </lineage>
</organism>
<evidence type="ECO:0000259" key="1">
    <source>
        <dbReference type="Pfam" id="PF00990"/>
    </source>
</evidence>
<dbReference type="InterPro" id="IPR043128">
    <property type="entry name" value="Rev_trsase/Diguanyl_cyclase"/>
</dbReference>
<dbReference type="RefSeq" id="WP_373323804.1">
    <property type="nucleotide sequence ID" value="NZ_BPQZ01000017.1"/>
</dbReference>
<dbReference type="AlphaFoldDB" id="A0AA37TAY1"/>
<proteinExistence type="predicted"/>
<dbReference type="Pfam" id="PF00990">
    <property type="entry name" value="GGDEF"/>
    <property type="match status" value="1"/>
</dbReference>
<accession>A0AA37TAY1</accession>
<evidence type="ECO:0000313" key="3">
    <source>
        <dbReference type="Proteomes" id="UP001157440"/>
    </source>
</evidence>
<dbReference type="SUPFAM" id="SSF55073">
    <property type="entry name" value="Nucleotide cyclase"/>
    <property type="match status" value="1"/>
</dbReference>